<feature type="domain" description="HTH cro/C1-type" evidence="2">
    <location>
        <begin position="5"/>
        <end position="60"/>
    </location>
</feature>
<evidence type="ECO:0000313" key="4">
    <source>
        <dbReference type="Proteomes" id="UP000516093"/>
    </source>
</evidence>
<name>A0A7H0GSY3_9BACT</name>
<sequence length="218" mass="22365">MVERIRQILQTRQLSPTQFADALGLARPIISHVLSGRNKPSLEVVQKIIAAFPDISLPWLLSGQGPMMASVASQPATLAPAALESTAIPVSPGPTAAKPRPKRTAAHAQEATVPVATAAPPAQPASSTPAPPAPVYAAPAPESMEAPRPASPEVATQPALAPSAAVAAPQNAPQAPATPAPASPDLLSAFAEPGKTIRRIVIFYHDGTFSAYQPEMPG</sequence>
<evidence type="ECO:0000313" key="3">
    <source>
        <dbReference type="EMBL" id="QNP51399.1"/>
    </source>
</evidence>
<dbReference type="Proteomes" id="UP000516093">
    <property type="component" value="Chromosome"/>
</dbReference>
<feature type="compositionally biased region" description="Low complexity" evidence="1">
    <location>
        <begin position="108"/>
        <end position="128"/>
    </location>
</feature>
<dbReference type="KEGG" id="hqi:H9L05_15370"/>
<organism evidence="3 4">
    <name type="scientific">Hymenobacter qilianensis</name>
    <dbReference type="NCBI Taxonomy" id="1385715"/>
    <lineage>
        <taxon>Bacteria</taxon>
        <taxon>Pseudomonadati</taxon>
        <taxon>Bacteroidota</taxon>
        <taxon>Cytophagia</taxon>
        <taxon>Cytophagales</taxon>
        <taxon>Hymenobacteraceae</taxon>
        <taxon>Hymenobacter</taxon>
    </lineage>
</organism>
<dbReference type="GO" id="GO:0003677">
    <property type="term" value="F:DNA binding"/>
    <property type="evidence" value="ECO:0007669"/>
    <property type="project" value="InterPro"/>
</dbReference>
<dbReference type="Pfam" id="PF01381">
    <property type="entry name" value="HTH_3"/>
    <property type="match status" value="1"/>
</dbReference>
<dbReference type="RefSeq" id="WP_187731683.1">
    <property type="nucleotide sequence ID" value="NZ_BMFN01000003.1"/>
</dbReference>
<evidence type="ECO:0000256" key="1">
    <source>
        <dbReference type="SAM" id="MobiDB-lite"/>
    </source>
</evidence>
<gene>
    <name evidence="3" type="ORF">H9L05_15370</name>
</gene>
<feature type="region of interest" description="Disordered" evidence="1">
    <location>
        <begin position="87"/>
        <end position="186"/>
    </location>
</feature>
<dbReference type="SUPFAM" id="SSF47413">
    <property type="entry name" value="lambda repressor-like DNA-binding domains"/>
    <property type="match status" value="1"/>
</dbReference>
<dbReference type="Gene3D" id="1.10.260.40">
    <property type="entry name" value="lambda repressor-like DNA-binding domains"/>
    <property type="match status" value="1"/>
</dbReference>
<feature type="compositionally biased region" description="Low complexity" evidence="1">
    <location>
        <begin position="155"/>
        <end position="175"/>
    </location>
</feature>
<dbReference type="EMBL" id="CP060784">
    <property type="protein sequence ID" value="QNP51399.1"/>
    <property type="molecule type" value="Genomic_DNA"/>
</dbReference>
<dbReference type="PROSITE" id="PS50943">
    <property type="entry name" value="HTH_CROC1"/>
    <property type="match status" value="1"/>
</dbReference>
<reference evidence="3 4" key="1">
    <citation type="submission" date="2020-08" db="EMBL/GenBank/DDBJ databases">
        <title>Genome sequence of Hymenobacter qilianensis JCM 19763T.</title>
        <authorList>
            <person name="Hyun D.-W."/>
            <person name="Bae J.-W."/>
        </authorList>
    </citation>
    <scope>NUCLEOTIDE SEQUENCE [LARGE SCALE GENOMIC DNA]</scope>
    <source>
        <strain evidence="3 4">JCM 19763</strain>
    </source>
</reference>
<evidence type="ECO:0000259" key="2">
    <source>
        <dbReference type="PROSITE" id="PS50943"/>
    </source>
</evidence>
<dbReference type="SMART" id="SM00530">
    <property type="entry name" value="HTH_XRE"/>
    <property type="match status" value="1"/>
</dbReference>
<dbReference type="InterPro" id="IPR001387">
    <property type="entry name" value="Cro/C1-type_HTH"/>
</dbReference>
<protein>
    <submittedName>
        <fullName evidence="3">Helix-turn-helix transcriptional regulator</fullName>
    </submittedName>
</protein>
<accession>A0A7H0GSY3</accession>
<proteinExistence type="predicted"/>
<keyword evidence="4" id="KW-1185">Reference proteome</keyword>
<dbReference type="AlphaFoldDB" id="A0A7H0GSY3"/>
<dbReference type="CDD" id="cd00093">
    <property type="entry name" value="HTH_XRE"/>
    <property type="match status" value="1"/>
</dbReference>
<dbReference type="InterPro" id="IPR010982">
    <property type="entry name" value="Lambda_DNA-bd_dom_sf"/>
</dbReference>